<gene>
    <name evidence="1" type="ORF">K3G42_020917</name>
</gene>
<sequence>MDFHRPSSSSTARGARHVLVLVDYATRIFSQRLLAGLMSSSSMRYLHGSAAGGSQKFLEASIPSSVGGSGEAGRRLRPRPGSPAGTQGEPLGCSAACSGSPGLCRRGPGG</sequence>
<comment type="caution">
    <text evidence="1">The sequence shown here is derived from an EMBL/GenBank/DDBJ whole genome shotgun (WGS) entry which is preliminary data.</text>
</comment>
<keyword evidence="2" id="KW-1185">Reference proteome</keyword>
<evidence type="ECO:0000313" key="1">
    <source>
        <dbReference type="EMBL" id="KAH7999949.1"/>
    </source>
</evidence>
<dbReference type="Proteomes" id="UP000827872">
    <property type="component" value="Linkage Group LG05"/>
</dbReference>
<organism evidence="1 2">
    <name type="scientific">Sphaerodactylus townsendi</name>
    <dbReference type="NCBI Taxonomy" id="933632"/>
    <lineage>
        <taxon>Eukaryota</taxon>
        <taxon>Metazoa</taxon>
        <taxon>Chordata</taxon>
        <taxon>Craniata</taxon>
        <taxon>Vertebrata</taxon>
        <taxon>Euteleostomi</taxon>
        <taxon>Lepidosauria</taxon>
        <taxon>Squamata</taxon>
        <taxon>Bifurcata</taxon>
        <taxon>Gekkota</taxon>
        <taxon>Sphaerodactylidae</taxon>
        <taxon>Sphaerodactylus</taxon>
    </lineage>
</organism>
<proteinExistence type="predicted"/>
<name>A0ACB8F477_9SAUR</name>
<evidence type="ECO:0000313" key="2">
    <source>
        <dbReference type="Proteomes" id="UP000827872"/>
    </source>
</evidence>
<reference evidence="1" key="1">
    <citation type="submission" date="2021-08" db="EMBL/GenBank/DDBJ databases">
        <title>The first chromosome-level gecko genome reveals the dynamic sex chromosomes of Neotropical dwarf geckos (Sphaerodactylidae: Sphaerodactylus).</title>
        <authorList>
            <person name="Pinto B.J."/>
            <person name="Keating S.E."/>
            <person name="Gamble T."/>
        </authorList>
    </citation>
    <scope>NUCLEOTIDE SEQUENCE</scope>
    <source>
        <strain evidence="1">TG3544</strain>
    </source>
</reference>
<protein>
    <submittedName>
        <fullName evidence="1">Uncharacterized protein</fullName>
    </submittedName>
</protein>
<dbReference type="EMBL" id="CM037618">
    <property type="protein sequence ID" value="KAH7999949.1"/>
    <property type="molecule type" value="Genomic_DNA"/>
</dbReference>
<accession>A0ACB8F477</accession>